<sequence length="302" mass="33737">MQSFWFGDMDEDGVFKPFEGDIQEFIARIKELSSSGHVVPVDPGVAIDAGMFSDRREYLSALRKVCFAHAEEKIKEHYSQEDLELVQMVRMLDEMDNVINLMTERATEWYLVRKPGFSRKYKNIPAKKMLGQMKRERGTGLGYLAGHIEKLADERTRLMKAISAMAGKLAPNCSELVGGLVAARLISRAGSLKELSGLPSSSIQVIGAESALFTHMRAKTPPPKHGIIFQHRRVHNAPKPVRGKVARVLAGKLAIAAKIDYYTGSFNEEFICEAQERIDRTLYGAEYEKKEAGNKNNSGDAE</sequence>
<dbReference type="Pfam" id="PF01798">
    <property type="entry name" value="Nop"/>
    <property type="match status" value="1"/>
</dbReference>
<reference evidence="2" key="1">
    <citation type="submission" date="2022-04" db="EMBL/GenBank/DDBJ databases">
        <title>Complete genome of Methanoplanus endosymbiosus DSM 3599.</title>
        <authorList>
            <person name="Chen S.-C."/>
            <person name="You Y.-T."/>
            <person name="Zhou Y.-Z."/>
            <person name="Lai M.-C."/>
        </authorList>
    </citation>
    <scope>NUCLEOTIDE SEQUENCE</scope>
    <source>
        <strain evidence="2">DSM 3599</strain>
    </source>
</reference>
<dbReference type="InterPro" id="IPR036070">
    <property type="entry name" value="Nop_dom_sf"/>
</dbReference>
<dbReference type="InterPro" id="IPR002687">
    <property type="entry name" value="Nop_dom"/>
</dbReference>
<dbReference type="GeneID" id="74307285"/>
<dbReference type="SUPFAM" id="SSF89124">
    <property type="entry name" value="Nop domain"/>
    <property type="match status" value="1"/>
</dbReference>
<accession>A0A9E7PRE4</accession>
<dbReference type="Gene3D" id="1.10.246.90">
    <property type="entry name" value="Nop domain"/>
    <property type="match status" value="1"/>
</dbReference>
<gene>
    <name evidence="2" type="ORF">L6E24_06260</name>
</gene>
<evidence type="ECO:0000313" key="2">
    <source>
        <dbReference type="EMBL" id="UUX93714.1"/>
    </source>
</evidence>
<dbReference type="GO" id="GO:0030515">
    <property type="term" value="F:snoRNA binding"/>
    <property type="evidence" value="ECO:0007669"/>
    <property type="project" value="InterPro"/>
</dbReference>
<dbReference type="GO" id="GO:0031428">
    <property type="term" value="C:box C/D methylation guide snoRNP complex"/>
    <property type="evidence" value="ECO:0007669"/>
    <property type="project" value="InterPro"/>
</dbReference>
<dbReference type="PANTHER" id="PTHR10894">
    <property type="entry name" value="NUCLEOLAR PROTEIN 5 NUCLEOLAR PROTEIN NOP5 NOP58"/>
    <property type="match status" value="1"/>
</dbReference>
<name>A0A9E7PRE4_9EURY</name>
<dbReference type="InterPro" id="IPR045056">
    <property type="entry name" value="Nop56/Nop58"/>
</dbReference>
<dbReference type="Gene3D" id="1.10.287.4070">
    <property type="match status" value="1"/>
</dbReference>
<dbReference type="KEGG" id="mend:L6E24_06260"/>
<dbReference type="AlphaFoldDB" id="A0A9E7PRE4"/>
<dbReference type="RefSeq" id="WP_257743850.1">
    <property type="nucleotide sequence ID" value="NZ_CP096115.1"/>
</dbReference>
<dbReference type="Proteomes" id="UP001060368">
    <property type="component" value="Chromosome"/>
</dbReference>
<evidence type="ECO:0000259" key="1">
    <source>
        <dbReference type="PROSITE" id="PS51358"/>
    </source>
</evidence>
<dbReference type="EMBL" id="CP096115">
    <property type="protein sequence ID" value="UUX93714.1"/>
    <property type="molecule type" value="Genomic_DNA"/>
</dbReference>
<dbReference type="PROSITE" id="PS51358">
    <property type="entry name" value="NOP"/>
    <property type="match status" value="1"/>
</dbReference>
<dbReference type="PANTHER" id="PTHR10894:SF0">
    <property type="entry name" value="NUCLEOLAR PROTEIN 56"/>
    <property type="match status" value="1"/>
</dbReference>
<organism evidence="2 3">
    <name type="scientific">Methanoplanus endosymbiosus</name>
    <dbReference type="NCBI Taxonomy" id="33865"/>
    <lineage>
        <taxon>Archaea</taxon>
        <taxon>Methanobacteriati</taxon>
        <taxon>Methanobacteriota</taxon>
        <taxon>Stenosarchaea group</taxon>
        <taxon>Methanomicrobia</taxon>
        <taxon>Methanomicrobiales</taxon>
        <taxon>Methanomicrobiaceae</taxon>
        <taxon>Methanoplanus</taxon>
    </lineage>
</organism>
<evidence type="ECO:0000313" key="3">
    <source>
        <dbReference type="Proteomes" id="UP001060368"/>
    </source>
</evidence>
<dbReference type="InterPro" id="IPR042239">
    <property type="entry name" value="Nop_C"/>
</dbReference>
<protein>
    <submittedName>
        <fullName evidence="2">NOP58 family protein</fullName>
    </submittedName>
</protein>
<keyword evidence="3" id="KW-1185">Reference proteome</keyword>
<feature type="domain" description="Nop" evidence="1">
    <location>
        <begin position="169"/>
        <end position="287"/>
    </location>
</feature>
<proteinExistence type="predicted"/>